<name>A0ABV6G7J0_9GAMM</name>
<sequence length="218" mass="24322">MSFTYAAIVCALKNQRRIKEGVIILMAPGTGSGMQSLHQIINLPFGKRAIFRISTEERGDVFMCTEGVSNHDTSVVEVDAEKFLSLWQKEPNSHTPELLHGNPEKWKQDYKFHHAEAGFSGGIDDPVPLAEIGCNTHKKLTAGYRRKFLLLKRLIGYRKEQFNYVSFSNGITRTIWLLAYGAHHFPVECSTSEAPLLQQCAGLPGGEVKTIAQLLAPH</sequence>
<organism evidence="1 2">
    <name type="scientific">Kushneria aurantia</name>
    <dbReference type="NCBI Taxonomy" id="504092"/>
    <lineage>
        <taxon>Bacteria</taxon>
        <taxon>Pseudomonadati</taxon>
        <taxon>Pseudomonadota</taxon>
        <taxon>Gammaproteobacteria</taxon>
        <taxon>Oceanospirillales</taxon>
        <taxon>Halomonadaceae</taxon>
        <taxon>Kushneria</taxon>
    </lineage>
</organism>
<dbReference type="RefSeq" id="WP_156826898.1">
    <property type="nucleotide sequence ID" value="NZ_JBHLVX010000064.1"/>
</dbReference>
<gene>
    <name evidence="1" type="ORF">ACFFHW_16825</name>
</gene>
<proteinExistence type="predicted"/>
<dbReference type="Pfam" id="PF22162">
    <property type="entry name" value="PFIN"/>
    <property type="match status" value="1"/>
</dbReference>
<dbReference type="EMBL" id="JBHLVX010000064">
    <property type="protein sequence ID" value="MFC0269630.1"/>
    <property type="molecule type" value="Genomic_DNA"/>
</dbReference>
<protein>
    <submittedName>
        <fullName evidence="1">Uncharacterized protein</fullName>
    </submittedName>
</protein>
<comment type="caution">
    <text evidence="1">The sequence shown here is derived from an EMBL/GenBank/DDBJ whole genome shotgun (WGS) entry which is preliminary data.</text>
</comment>
<dbReference type="InterPro" id="IPR054044">
    <property type="entry name" value="PFIN"/>
</dbReference>
<dbReference type="Proteomes" id="UP001589814">
    <property type="component" value="Unassembled WGS sequence"/>
</dbReference>
<accession>A0ABV6G7J0</accession>
<reference evidence="1 2" key="1">
    <citation type="submission" date="2024-09" db="EMBL/GenBank/DDBJ databases">
        <authorList>
            <person name="Sun Q."/>
            <person name="Mori K."/>
        </authorList>
    </citation>
    <scope>NUCLEOTIDE SEQUENCE [LARGE SCALE GENOMIC DNA]</scope>
    <source>
        <strain evidence="1 2">CCM 7415</strain>
    </source>
</reference>
<evidence type="ECO:0000313" key="2">
    <source>
        <dbReference type="Proteomes" id="UP001589814"/>
    </source>
</evidence>
<keyword evidence="2" id="KW-1185">Reference proteome</keyword>
<evidence type="ECO:0000313" key="1">
    <source>
        <dbReference type="EMBL" id="MFC0269630.1"/>
    </source>
</evidence>